<evidence type="ECO:0000259" key="9">
    <source>
        <dbReference type="Pfam" id="PF01379"/>
    </source>
</evidence>
<dbReference type="PANTHER" id="PTHR11557:SF0">
    <property type="entry name" value="PORPHOBILINOGEN DEAMINASE"/>
    <property type="match status" value="1"/>
</dbReference>
<proteinExistence type="inferred from homology"/>
<dbReference type="PIRSF" id="PIRSF001438">
    <property type="entry name" value="4pyrrol_synth_OHMeBilane_synth"/>
    <property type="match status" value="1"/>
</dbReference>
<gene>
    <name evidence="8" type="primary">hemC</name>
    <name evidence="11" type="ORF">B0W44_04555</name>
</gene>
<dbReference type="HAMAP" id="MF_00260">
    <property type="entry name" value="Porphobil_deam"/>
    <property type="match status" value="1"/>
</dbReference>
<dbReference type="PROSITE" id="PS00533">
    <property type="entry name" value="PORPHOBILINOGEN_DEAM"/>
    <property type="match status" value="1"/>
</dbReference>
<reference evidence="11 12" key="1">
    <citation type="journal article" date="2015" name="Int. J. Syst. Evol. Microbiol.">
        <title>Novibacillus thermophilus gen. nov., sp. nov., a Gram-staining-negative and moderately thermophilic member of the family Thermoactinomycetaceae.</title>
        <authorList>
            <person name="Yang G."/>
            <person name="Chen J."/>
            <person name="Zhou S."/>
        </authorList>
    </citation>
    <scope>NUCLEOTIDE SEQUENCE [LARGE SCALE GENOMIC DNA]</scope>
    <source>
        <strain evidence="11 12">SG-1</strain>
    </source>
</reference>
<dbReference type="OrthoDB" id="9810298at2"/>
<feature type="modified residue" description="S-(dipyrrolylmethanemethyl)cysteine" evidence="8">
    <location>
        <position position="240"/>
    </location>
</feature>
<dbReference type="GO" id="GO:0006782">
    <property type="term" value="P:protoporphyrinogen IX biosynthetic process"/>
    <property type="evidence" value="ECO:0007669"/>
    <property type="project" value="UniProtKB-UniRule"/>
</dbReference>
<dbReference type="SUPFAM" id="SSF53850">
    <property type="entry name" value="Periplasmic binding protein-like II"/>
    <property type="match status" value="1"/>
</dbReference>
<evidence type="ECO:0000256" key="2">
    <source>
        <dbReference type="ARBA" id="ARBA00004735"/>
    </source>
</evidence>
<comment type="subunit">
    <text evidence="4 8">Monomer.</text>
</comment>
<protein>
    <recommendedName>
        <fullName evidence="8">Porphobilinogen deaminase</fullName>
        <shortName evidence="8">PBG</shortName>
        <ecNumber evidence="8">2.5.1.61</ecNumber>
    </recommendedName>
    <alternativeName>
        <fullName evidence="8">Hydroxymethylbilane synthase</fullName>
        <shortName evidence="8">HMBS</shortName>
    </alternativeName>
    <alternativeName>
        <fullName evidence="8">Pre-uroporphyrinogen synthase</fullName>
    </alternativeName>
</protein>
<evidence type="ECO:0000313" key="11">
    <source>
        <dbReference type="EMBL" id="AQS55148.1"/>
    </source>
</evidence>
<dbReference type="Gene3D" id="3.40.190.10">
    <property type="entry name" value="Periplasmic binding protein-like II"/>
    <property type="match status" value="2"/>
</dbReference>
<evidence type="ECO:0000313" key="12">
    <source>
        <dbReference type="Proteomes" id="UP000188603"/>
    </source>
</evidence>
<dbReference type="FunFam" id="3.40.190.10:FF:000004">
    <property type="entry name" value="Porphobilinogen deaminase"/>
    <property type="match status" value="1"/>
</dbReference>
<comment type="pathway">
    <text evidence="2">Porphyrin-containing compound metabolism; protoporphyrin-IX biosynthesis; coproporphyrinogen-III from 5-aminolevulinate: step 2/4.</text>
</comment>
<sequence length="306" mass="33425">MRTIRIGTRQSALALTQTKWVIRKLKEQFPELTVETKPIVTKGDRIVEVTLSKIGGKGLFVKEIEQALLNGEIDVAVHSMKDLPGEMAEGLALAAVTKREDPRDCLISRDGQTLRELPEGAVVGTSSLRRQAQVLAFRPDLKVKPVRGNIDTRLRKMREGAFDAIVLAGAGLRRMGWQHLITEYLGTDVMLPAVGQGALGIQCRQDDDELFALLQTLNDSVTSRAVTGERAFLHRLNGNCQVPIGAYATVEGDSVSLTGLVADPNAEQVYRQSSVGDNPERLGVHLAERVSEMGAARILEALRKEA</sequence>
<dbReference type="SUPFAM" id="SSF54782">
    <property type="entry name" value="Porphobilinogen deaminase (hydroxymethylbilane synthase), C-terminal domain"/>
    <property type="match status" value="1"/>
</dbReference>
<dbReference type="Pfam" id="PF03900">
    <property type="entry name" value="Porphobil_deamC"/>
    <property type="match status" value="1"/>
</dbReference>
<organism evidence="11 12">
    <name type="scientific">Novibacillus thermophilus</name>
    <dbReference type="NCBI Taxonomy" id="1471761"/>
    <lineage>
        <taxon>Bacteria</taxon>
        <taxon>Bacillati</taxon>
        <taxon>Bacillota</taxon>
        <taxon>Bacilli</taxon>
        <taxon>Bacillales</taxon>
        <taxon>Thermoactinomycetaceae</taxon>
        <taxon>Novibacillus</taxon>
    </lineage>
</organism>
<dbReference type="InterPro" id="IPR000860">
    <property type="entry name" value="HemC"/>
</dbReference>
<dbReference type="STRING" id="1471761.B0W44_04555"/>
<dbReference type="RefSeq" id="WP_077718967.1">
    <property type="nucleotide sequence ID" value="NZ_CP019699.1"/>
</dbReference>
<comment type="miscellaneous">
    <text evidence="8">The porphobilinogen subunits are added to the dipyrromethane group.</text>
</comment>
<evidence type="ECO:0000256" key="7">
    <source>
        <dbReference type="ARBA" id="ARBA00048169"/>
    </source>
</evidence>
<dbReference type="NCBIfam" id="TIGR00212">
    <property type="entry name" value="hemC"/>
    <property type="match status" value="1"/>
</dbReference>
<evidence type="ECO:0000256" key="8">
    <source>
        <dbReference type="HAMAP-Rule" id="MF_00260"/>
    </source>
</evidence>
<accession>A0A1U9K549</accession>
<feature type="domain" description="Porphobilinogen deaminase N-terminal" evidence="9">
    <location>
        <begin position="4"/>
        <end position="210"/>
    </location>
</feature>
<keyword evidence="12" id="KW-1185">Reference proteome</keyword>
<dbReference type="Gene3D" id="3.30.160.40">
    <property type="entry name" value="Porphobilinogen deaminase, C-terminal domain"/>
    <property type="match status" value="1"/>
</dbReference>
<dbReference type="PRINTS" id="PR00151">
    <property type="entry name" value="PORPHBDMNASE"/>
</dbReference>
<dbReference type="Proteomes" id="UP000188603">
    <property type="component" value="Chromosome"/>
</dbReference>
<dbReference type="GO" id="GO:0004418">
    <property type="term" value="F:hydroxymethylbilane synthase activity"/>
    <property type="evidence" value="ECO:0007669"/>
    <property type="project" value="UniProtKB-UniRule"/>
</dbReference>
<dbReference type="Pfam" id="PF01379">
    <property type="entry name" value="Porphobil_deam"/>
    <property type="match status" value="1"/>
</dbReference>
<dbReference type="KEGG" id="ntr:B0W44_04555"/>
<dbReference type="CDD" id="cd13646">
    <property type="entry name" value="PBP2_EcHMBS_like"/>
    <property type="match status" value="1"/>
</dbReference>
<dbReference type="InterPro" id="IPR036803">
    <property type="entry name" value="Porphobilinogen_deaminase_C_sf"/>
</dbReference>
<dbReference type="InterPro" id="IPR022418">
    <property type="entry name" value="Porphobilinogen_deaminase_C"/>
</dbReference>
<feature type="domain" description="Porphobilinogen deaminase C-terminal" evidence="10">
    <location>
        <begin position="225"/>
        <end position="289"/>
    </location>
</feature>
<evidence type="ECO:0000256" key="1">
    <source>
        <dbReference type="ARBA" id="ARBA00002869"/>
    </source>
</evidence>
<evidence type="ECO:0000259" key="10">
    <source>
        <dbReference type="Pfam" id="PF03900"/>
    </source>
</evidence>
<evidence type="ECO:0000256" key="3">
    <source>
        <dbReference type="ARBA" id="ARBA00005638"/>
    </source>
</evidence>
<comment type="cofactor">
    <cofactor evidence="8">
        <name>dipyrromethane</name>
        <dbReference type="ChEBI" id="CHEBI:60342"/>
    </cofactor>
    <text evidence="8">Binds 1 dipyrromethane group covalently.</text>
</comment>
<dbReference type="EMBL" id="CP019699">
    <property type="protein sequence ID" value="AQS55148.1"/>
    <property type="molecule type" value="Genomic_DNA"/>
</dbReference>
<dbReference type="GO" id="GO:0005737">
    <property type="term" value="C:cytoplasm"/>
    <property type="evidence" value="ECO:0007669"/>
    <property type="project" value="UniProtKB-UniRule"/>
</dbReference>
<evidence type="ECO:0000256" key="5">
    <source>
        <dbReference type="ARBA" id="ARBA00022679"/>
    </source>
</evidence>
<comment type="function">
    <text evidence="1 8">Tetrapolymerization of the monopyrrole PBG into the hydroxymethylbilane pre-uroporphyrinogen in several discrete steps.</text>
</comment>
<dbReference type="FunFam" id="3.40.190.10:FF:000005">
    <property type="entry name" value="Porphobilinogen deaminase"/>
    <property type="match status" value="1"/>
</dbReference>
<dbReference type="InterPro" id="IPR022419">
    <property type="entry name" value="Porphobilin_deaminase_cofac_BS"/>
</dbReference>
<dbReference type="PANTHER" id="PTHR11557">
    <property type="entry name" value="PORPHOBILINOGEN DEAMINASE"/>
    <property type="match status" value="1"/>
</dbReference>
<evidence type="ECO:0000256" key="6">
    <source>
        <dbReference type="ARBA" id="ARBA00023244"/>
    </source>
</evidence>
<dbReference type="InterPro" id="IPR022417">
    <property type="entry name" value="Porphobilin_deaminase_N"/>
</dbReference>
<keyword evidence="6 8" id="KW-0627">Porphyrin biosynthesis</keyword>
<name>A0A1U9K549_9BACL</name>
<dbReference type="AlphaFoldDB" id="A0A1U9K549"/>
<comment type="similarity">
    <text evidence="3 8">Belongs to the HMBS family.</text>
</comment>
<dbReference type="EC" id="2.5.1.61" evidence="8"/>
<evidence type="ECO:0000256" key="4">
    <source>
        <dbReference type="ARBA" id="ARBA00011245"/>
    </source>
</evidence>
<keyword evidence="5 8" id="KW-0808">Transferase</keyword>
<comment type="catalytic activity">
    <reaction evidence="7 8">
        <text>4 porphobilinogen + H2O = hydroxymethylbilane + 4 NH4(+)</text>
        <dbReference type="Rhea" id="RHEA:13185"/>
        <dbReference type="ChEBI" id="CHEBI:15377"/>
        <dbReference type="ChEBI" id="CHEBI:28938"/>
        <dbReference type="ChEBI" id="CHEBI:57845"/>
        <dbReference type="ChEBI" id="CHEBI:58126"/>
        <dbReference type="EC" id="2.5.1.61"/>
    </reaction>
</comment>